<dbReference type="RefSeq" id="XP_007403665.1">
    <property type="nucleotide sequence ID" value="XM_007403603.1"/>
</dbReference>
<sequence length="53" mass="5919">MGSAIFVFGCLLVVALVLNRISYLLRISVCLSFLFVFVLVVFFFSSDCTVVFC</sequence>
<dbReference type="HOGENOM" id="CLU_3069206_0_0_1"/>
<evidence type="ECO:0000313" key="2">
    <source>
        <dbReference type="EMBL" id="EGG12727.1"/>
    </source>
</evidence>
<dbReference type="GeneID" id="18934353"/>
<keyword evidence="1" id="KW-1133">Transmembrane helix</keyword>
<gene>
    <name evidence="2" type="ORF">MELLADRAFT_86976</name>
</gene>
<feature type="transmembrane region" description="Helical" evidence="1">
    <location>
        <begin position="25"/>
        <end position="44"/>
    </location>
</feature>
<dbReference type="InParanoid" id="F4R424"/>
<reference evidence="3" key="1">
    <citation type="journal article" date="2011" name="Proc. Natl. Acad. Sci. U.S.A.">
        <title>Obligate biotrophy features unraveled by the genomic analysis of rust fungi.</title>
        <authorList>
            <person name="Duplessis S."/>
            <person name="Cuomo C.A."/>
            <person name="Lin Y.-C."/>
            <person name="Aerts A."/>
            <person name="Tisserant E."/>
            <person name="Veneault-Fourrey C."/>
            <person name="Joly D.L."/>
            <person name="Hacquard S."/>
            <person name="Amselem J."/>
            <person name="Cantarel B.L."/>
            <person name="Chiu R."/>
            <person name="Coutinho P.M."/>
            <person name="Feau N."/>
            <person name="Field M."/>
            <person name="Frey P."/>
            <person name="Gelhaye E."/>
            <person name="Goldberg J."/>
            <person name="Grabherr M.G."/>
            <person name="Kodira C.D."/>
            <person name="Kohler A."/>
            <person name="Kuees U."/>
            <person name="Lindquist E.A."/>
            <person name="Lucas S.M."/>
            <person name="Mago R."/>
            <person name="Mauceli E."/>
            <person name="Morin E."/>
            <person name="Murat C."/>
            <person name="Pangilinan J.L."/>
            <person name="Park R."/>
            <person name="Pearson M."/>
            <person name="Quesneville H."/>
            <person name="Rouhier N."/>
            <person name="Sakthikumar S."/>
            <person name="Salamov A.A."/>
            <person name="Schmutz J."/>
            <person name="Selles B."/>
            <person name="Shapiro H."/>
            <person name="Tanguay P."/>
            <person name="Tuskan G.A."/>
            <person name="Henrissat B."/>
            <person name="Van de Peer Y."/>
            <person name="Rouze P."/>
            <person name="Ellis J.G."/>
            <person name="Dodds P.N."/>
            <person name="Schein J.E."/>
            <person name="Zhong S."/>
            <person name="Hamelin R.C."/>
            <person name="Grigoriev I.V."/>
            <person name="Szabo L.J."/>
            <person name="Martin F."/>
        </authorList>
    </citation>
    <scope>NUCLEOTIDE SEQUENCE [LARGE SCALE GENOMIC DNA]</scope>
    <source>
        <strain evidence="3">98AG31 / pathotype 3-4-7</strain>
    </source>
</reference>
<proteinExistence type="predicted"/>
<accession>F4R424</accession>
<dbReference type="VEuPathDB" id="FungiDB:MELLADRAFT_86976"/>
<keyword evidence="3" id="KW-1185">Reference proteome</keyword>
<dbReference type="AlphaFoldDB" id="F4R424"/>
<evidence type="ECO:0000313" key="3">
    <source>
        <dbReference type="Proteomes" id="UP000001072"/>
    </source>
</evidence>
<protein>
    <submittedName>
        <fullName evidence="2">Uncharacterized protein</fullName>
    </submittedName>
</protein>
<keyword evidence="1" id="KW-0812">Transmembrane</keyword>
<keyword evidence="1" id="KW-0472">Membrane</keyword>
<evidence type="ECO:0000256" key="1">
    <source>
        <dbReference type="SAM" id="Phobius"/>
    </source>
</evidence>
<name>F4R424_MELLP</name>
<organism evidence="3">
    <name type="scientific">Melampsora larici-populina (strain 98AG31 / pathotype 3-4-7)</name>
    <name type="common">Poplar leaf rust fungus</name>
    <dbReference type="NCBI Taxonomy" id="747676"/>
    <lineage>
        <taxon>Eukaryota</taxon>
        <taxon>Fungi</taxon>
        <taxon>Dikarya</taxon>
        <taxon>Basidiomycota</taxon>
        <taxon>Pucciniomycotina</taxon>
        <taxon>Pucciniomycetes</taxon>
        <taxon>Pucciniales</taxon>
        <taxon>Melampsoraceae</taxon>
        <taxon>Melampsora</taxon>
    </lineage>
</organism>
<dbReference type="EMBL" id="GL883090">
    <property type="protein sequence ID" value="EGG12727.1"/>
    <property type="molecule type" value="Genomic_DNA"/>
</dbReference>
<dbReference type="KEGG" id="mlr:MELLADRAFT_86976"/>
<dbReference type="Proteomes" id="UP000001072">
    <property type="component" value="Unassembled WGS sequence"/>
</dbReference>